<feature type="region of interest" description="Disordered" evidence="1">
    <location>
        <begin position="79"/>
        <end position="168"/>
    </location>
</feature>
<dbReference type="EMBL" id="BOMB01000012">
    <property type="protein sequence ID" value="GID11380.1"/>
    <property type="molecule type" value="Genomic_DNA"/>
</dbReference>
<comment type="caution">
    <text evidence="2">The sequence shown here is derived from an EMBL/GenBank/DDBJ whole genome shotgun (WGS) entry which is preliminary data.</text>
</comment>
<name>A0A8J3J3F4_9ACTN</name>
<dbReference type="AlphaFoldDB" id="A0A8J3J3F4"/>
<organism evidence="2 3">
    <name type="scientific">Actinocatenispora rupis</name>
    <dbReference type="NCBI Taxonomy" id="519421"/>
    <lineage>
        <taxon>Bacteria</taxon>
        <taxon>Bacillati</taxon>
        <taxon>Actinomycetota</taxon>
        <taxon>Actinomycetes</taxon>
        <taxon>Micromonosporales</taxon>
        <taxon>Micromonosporaceae</taxon>
        <taxon>Actinocatenispora</taxon>
    </lineage>
</organism>
<dbReference type="Proteomes" id="UP000612808">
    <property type="component" value="Unassembled WGS sequence"/>
</dbReference>
<sequence>MVGAQQDAHYIAVVKRNQPLLHARLAALPWSRLATGGTTRGSAHGRDEIRSLKAVTFDGLDFPHAWQAVKITRWRRAKATGRASRETVDAVSSLDAPPRPSRVLHACPPRRLDDRARLRAPLGHRPATTVRVRPNAGRAKRDRTGDGPRGGSPSPATGQCSQRENSRS</sequence>
<evidence type="ECO:0000313" key="3">
    <source>
        <dbReference type="Proteomes" id="UP000612808"/>
    </source>
</evidence>
<feature type="compositionally biased region" description="Polar residues" evidence="1">
    <location>
        <begin position="154"/>
        <end position="168"/>
    </location>
</feature>
<evidence type="ECO:0000256" key="1">
    <source>
        <dbReference type="SAM" id="MobiDB-lite"/>
    </source>
</evidence>
<reference evidence="2" key="1">
    <citation type="submission" date="2021-01" db="EMBL/GenBank/DDBJ databases">
        <title>Whole genome shotgun sequence of Actinocatenispora rupis NBRC 107355.</title>
        <authorList>
            <person name="Komaki H."/>
            <person name="Tamura T."/>
        </authorList>
    </citation>
    <scope>NUCLEOTIDE SEQUENCE</scope>
    <source>
        <strain evidence="2">NBRC 107355</strain>
    </source>
</reference>
<proteinExistence type="predicted"/>
<evidence type="ECO:0000313" key="2">
    <source>
        <dbReference type="EMBL" id="GID11380.1"/>
    </source>
</evidence>
<protein>
    <submittedName>
        <fullName evidence="2">Uncharacterized protein</fullName>
    </submittedName>
</protein>
<gene>
    <name evidence="2" type="ORF">Aru02nite_22690</name>
</gene>
<accession>A0A8J3J3F4</accession>
<keyword evidence="3" id="KW-1185">Reference proteome</keyword>